<reference evidence="1 2" key="1">
    <citation type="submission" date="2016-10" db="EMBL/GenBank/DDBJ databases">
        <authorList>
            <person name="de Groot N.N."/>
        </authorList>
    </citation>
    <scope>NUCLEOTIDE SEQUENCE [LARGE SCALE GENOMIC DNA]</scope>
    <source>
        <strain evidence="1 2">LMG 27731</strain>
    </source>
</reference>
<dbReference type="Proteomes" id="UP000198844">
    <property type="component" value="Unassembled WGS sequence"/>
</dbReference>
<gene>
    <name evidence="1" type="ORF">SAMN05192563_10388</name>
</gene>
<dbReference type="EMBL" id="FPBH01000038">
    <property type="protein sequence ID" value="SFU25536.1"/>
    <property type="molecule type" value="Genomic_DNA"/>
</dbReference>
<accession>A0A1I7ENM6</accession>
<evidence type="ECO:0000313" key="1">
    <source>
        <dbReference type="EMBL" id="SFU25536.1"/>
    </source>
</evidence>
<organism evidence="1 2">
    <name type="scientific">Paraburkholderia aspalathi</name>
    <dbReference type="NCBI Taxonomy" id="1324617"/>
    <lineage>
        <taxon>Bacteria</taxon>
        <taxon>Pseudomonadati</taxon>
        <taxon>Pseudomonadota</taxon>
        <taxon>Betaproteobacteria</taxon>
        <taxon>Burkholderiales</taxon>
        <taxon>Burkholderiaceae</taxon>
        <taxon>Paraburkholderia</taxon>
    </lineage>
</organism>
<evidence type="ECO:0000313" key="2">
    <source>
        <dbReference type="Proteomes" id="UP000198844"/>
    </source>
</evidence>
<protein>
    <submittedName>
        <fullName evidence="1">Uncharacterized protein</fullName>
    </submittedName>
</protein>
<proteinExistence type="predicted"/>
<dbReference type="AlphaFoldDB" id="A0A1I7ENM6"/>
<sequence length="59" mass="6860">MAERGDFSVRSYANQRSFFYPKKTDASANLSPLAMRKPEKPPLGKHFPVVYFVSRRREP</sequence>
<name>A0A1I7ENM6_9BURK</name>